<keyword evidence="2" id="KW-0732">Signal</keyword>
<keyword evidence="5" id="KW-1185">Reference proteome</keyword>
<dbReference type="InterPro" id="IPR008972">
    <property type="entry name" value="Cupredoxin"/>
</dbReference>
<dbReference type="Gene3D" id="2.60.40.420">
    <property type="entry name" value="Cupredoxins - blue copper proteins"/>
    <property type="match status" value="1"/>
</dbReference>
<keyword evidence="1" id="KW-0472">Membrane</keyword>
<sequence>MRFTFFSCGSLLSTTLLILLLCKCTRAMFEDHNILWGPENSLFDDKKAQLHVGEGDNLIFVCPEQFTLHLLIFWTYSQTAYDYCDTSGEKRVHPLMSCKQQERQTEFILKVSRFSELTHIPIFRSENPVYFLAQPPYCEKHGMRIVVKLSPGKNSENKTKAVEAQTETPTIQKAQIQNIKASLHHRDGQNNWVNYQIFLLPGLLALLTLVGMQLVICAFWIPPSFVQRLRHCFRRCCRSQKRNICDDSAECQTMNHLENNIHAVDTAPLDWNSQPSGDNFRYLYPFRSPADAVHIVSKHQFHQKHYNNPDCLNTHLYGSESVQMTPLYTVLDNDNMNAVHHSHFQPVYVMDNPLALVSEHQECPLSIVCTSNSTTDSIKHSSVRFVC</sequence>
<feature type="chain" id="PRO_5003563082" description="Ephrin RBD domain-containing protein" evidence="2">
    <location>
        <begin position="28"/>
        <end position="387"/>
    </location>
</feature>
<dbReference type="InterPro" id="IPR001799">
    <property type="entry name" value="Ephrin_RBD"/>
</dbReference>
<dbReference type="Pfam" id="PF00812">
    <property type="entry name" value="Ephrin"/>
    <property type="match status" value="1"/>
</dbReference>
<evidence type="ECO:0000256" key="2">
    <source>
        <dbReference type="SAM" id="SignalP"/>
    </source>
</evidence>
<proteinExistence type="predicted"/>
<feature type="signal peptide" evidence="2">
    <location>
        <begin position="1"/>
        <end position="27"/>
    </location>
</feature>
<dbReference type="SUPFAM" id="SSF49503">
    <property type="entry name" value="Cupredoxins"/>
    <property type="match status" value="1"/>
</dbReference>
<evidence type="ECO:0000313" key="5">
    <source>
        <dbReference type="Proteomes" id="UP000008909"/>
    </source>
</evidence>
<organism evidence="4 5">
    <name type="scientific">Clonorchis sinensis</name>
    <name type="common">Chinese liver fluke</name>
    <dbReference type="NCBI Taxonomy" id="79923"/>
    <lineage>
        <taxon>Eukaryota</taxon>
        <taxon>Metazoa</taxon>
        <taxon>Spiralia</taxon>
        <taxon>Lophotrochozoa</taxon>
        <taxon>Platyhelminthes</taxon>
        <taxon>Trematoda</taxon>
        <taxon>Digenea</taxon>
        <taxon>Opisthorchiida</taxon>
        <taxon>Opisthorchiata</taxon>
        <taxon>Opisthorchiidae</taxon>
        <taxon>Clonorchis</taxon>
    </lineage>
</organism>
<dbReference type="GO" id="GO:0016020">
    <property type="term" value="C:membrane"/>
    <property type="evidence" value="ECO:0007669"/>
    <property type="project" value="InterPro"/>
</dbReference>
<feature type="domain" description="Ephrin RBD" evidence="3">
    <location>
        <begin position="30"/>
        <end position="147"/>
    </location>
</feature>
<dbReference type="EMBL" id="DF143018">
    <property type="protein sequence ID" value="GAA33331.2"/>
    <property type="molecule type" value="Genomic_DNA"/>
</dbReference>
<keyword evidence="1" id="KW-1133">Transmembrane helix</keyword>
<accession>H2KQK3</accession>
<dbReference type="Proteomes" id="UP000008909">
    <property type="component" value="Unassembled WGS sequence"/>
</dbReference>
<reference key="2">
    <citation type="submission" date="2011-10" db="EMBL/GenBank/DDBJ databases">
        <title>The genome and transcriptome sequence of Clonorchis sinensis provide insights into the carcinogenic liver fluke.</title>
        <authorList>
            <person name="Wang X."/>
            <person name="Huang Y."/>
            <person name="Chen W."/>
            <person name="Liu H."/>
            <person name="Guo L."/>
            <person name="Chen Y."/>
            <person name="Luo F."/>
            <person name="Zhou W."/>
            <person name="Sun J."/>
            <person name="Mao Q."/>
            <person name="Liang P."/>
            <person name="Zhou C."/>
            <person name="Tian Y."/>
            <person name="Men J."/>
            <person name="Lv X."/>
            <person name="Huang L."/>
            <person name="Zhou J."/>
            <person name="Hu Y."/>
            <person name="Li R."/>
            <person name="Zhang F."/>
            <person name="Lei H."/>
            <person name="Li X."/>
            <person name="Hu X."/>
            <person name="Liang C."/>
            <person name="Xu J."/>
            <person name="Wu Z."/>
            <person name="Yu X."/>
        </authorList>
    </citation>
    <scope>NUCLEOTIDE SEQUENCE</scope>
    <source>
        <strain>Henan</strain>
    </source>
</reference>
<dbReference type="AlphaFoldDB" id="H2KQK3"/>
<evidence type="ECO:0000313" key="4">
    <source>
        <dbReference type="EMBL" id="GAA33331.2"/>
    </source>
</evidence>
<protein>
    <recommendedName>
        <fullName evidence="3">Ephrin RBD domain-containing protein</fullName>
    </recommendedName>
</protein>
<feature type="transmembrane region" description="Helical" evidence="1">
    <location>
        <begin position="198"/>
        <end position="221"/>
    </location>
</feature>
<keyword evidence="1" id="KW-0812">Transmembrane</keyword>
<evidence type="ECO:0000256" key="1">
    <source>
        <dbReference type="SAM" id="Phobius"/>
    </source>
</evidence>
<evidence type="ECO:0000259" key="3">
    <source>
        <dbReference type="Pfam" id="PF00812"/>
    </source>
</evidence>
<gene>
    <name evidence="4" type="ORF">CLF_104145</name>
</gene>
<name>H2KQK3_CLOSI</name>
<reference evidence="4" key="1">
    <citation type="journal article" date="2011" name="Genome Biol.">
        <title>The draft genome of the carcinogenic human liver fluke Clonorchis sinensis.</title>
        <authorList>
            <person name="Wang X."/>
            <person name="Chen W."/>
            <person name="Huang Y."/>
            <person name="Sun J."/>
            <person name="Men J."/>
            <person name="Liu H."/>
            <person name="Luo F."/>
            <person name="Guo L."/>
            <person name="Lv X."/>
            <person name="Deng C."/>
            <person name="Zhou C."/>
            <person name="Fan Y."/>
            <person name="Li X."/>
            <person name="Huang L."/>
            <person name="Hu Y."/>
            <person name="Liang C."/>
            <person name="Hu X."/>
            <person name="Xu J."/>
            <person name="Yu X."/>
        </authorList>
    </citation>
    <scope>NUCLEOTIDE SEQUENCE [LARGE SCALE GENOMIC DNA]</scope>
    <source>
        <strain evidence="4">Henan</strain>
    </source>
</reference>